<dbReference type="PROSITE" id="PS00201">
    <property type="entry name" value="FLAVODOXIN"/>
    <property type="match status" value="1"/>
</dbReference>
<sequence>MRSLVIYSSKTGFTEKYAKWLAEDLPADIVNVAKAATDMLEGYDTVIYGGGLYAIGIGGVKYIKQNIGKLKNKKVIVLATGLSPSSDEVVNVVRNHNFTIEEQKYLRLFYLRGGFDCSKLSLLYKVIMTFLKWKLMLKGKHKLTSDELGMLASYNMPVDFTRRENIKEIIAYVNS</sequence>
<dbReference type="InterPro" id="IPR001226">
    <property type="entry name" value="Flavodoxin_CS"/>
</dbReference>
<gene>
    <name evidence="2" type="ORF">SDC9_57615</name>
</gene>
<dbReference type="PANTHER" id="PTHR38030">
    <property type="entry name" value="PROTOPORPHYRINOGEN IX DEHYDROGENASE [MENAQUINONE]"/>
    <property type="match status" value="1"/>
</dbReference>
<dbReference type="GO" id="GO:0010181">
    <property type="term" value="F:FMN binding"/>
    <property type="evidence" value="ECO:0007669"/>
    <property type="project" value="InterPro"/>
</dbReference>
<proteinExistence type="predicted"/>
<dbReference type="AlphaFoldDB" id="A0A644XAV3"/>
<name>A0A644XAV3_9ZZZZ</name>
<dbReference type="GO" id="GO:0009055">
    <property type="term" value="F:electron transfer activity"/>
    <property type="evidence" value="ECO:0007669"/>
    <property type="project" value="InterPro"/>
</dbReference>
<accession>A0A644XAV3</accession>
<reference evidence="2" key="1">
    <citation type="submission" date="2019-08" db="EMBL/GenBank/DDBJ databases">
        <authorList>
            <person name="Kucharzyk K."/>
            <person name="Murdoch R.W."/>
            <person name="Higgins S."/>
            <person name="Loffler F."/>
        </authorList>
    </citation>
    <scope>NUCLEOTIDE SEQUENCE</scope>
</reference>
<dbReference type="InterPro" id="IPR052200">
    <property type="entry name" value="Protoporphyrinogen_IX_DH"/>
</dbReference>
<dbReference type="InterPro" id="IPR026816">
    <property type="entry name" value="Flavodoxin_dom"/>
</dbReference>
<protein>
    <recommendedName>
        <fullName evidence="1">Flavodoxin domain-containing protein</fullName>
    </recommendedName>
</protein>
<evidence type="ECO:0000313" key="2">
    <source>
        <dbReference type="EMBL" id="MPM11274.1"/>
    </source>
</evidence>
<evidence type="ECO:0000259" key="1">
    <source>
        <dbReference type="Pfam" id="PF12724"/>
    </source>
</evidence>
<dbReference type="Pfam" id="PF12724">
    <property type="entry name" value="Flavodoxin_5"/>
    <property type="match status" value="1"/>
</dbReference>
<dbReference type="GO" id="GO:0070819">
    <property type="term" value="F:menaquinone-dependent protoporphyrinogen oxidase activity"/>
    <property type="evidence" value="ECO:0007669"/>
    <property type="project" value="TreeGrafter"/>
</dbReference>
<dbReference type="Gene3D" id="3.40.50.360">
    <property type="match status" value="1"/>
</dbReference>
<organism evidence="2">
    <name type="scientific">bioreactor metagenome</name>
    <dbReference type="NCBI Taxonomy" id="1076179"/>
    <lineage>
        <taxon>unclassified sequences</taxon>
        <taxon>metagenomes</taxon>
        <taxon>ecological metagenomes</taxon>
    </lineage>
</organism>
<dbReference type="EMBL" id="VSSQ01001809">
    <property type="protein sequence ID" value="MPM11274.1"/>
    <property type="molecule type" value="Genomic_DNA"/>
</dbReference>
<dbReference type="SUPFAM" id="SSF52218">
    <property type="entry name" value="Flavoproteins"/>
    <property type="match status" value="1"/>
</dbReference>
<dbReference type="InterPro" id="IPR029039">
    <property type="entry name" value="Flavoprotein-like_sf"/>
</dbReference>
<dbReference type="PANTHER" id="PTHR38030:SF2">
    <property type="entry name" value="PROTOPORPHYRINOGEN IX DEHYDROGENASE [QUINONE]"/>
    <property type="match status" value="1"/>
</dbReference>
<feature type="domain" description="Flavodoxin" evidence="1">
    <location>
        <begin position="4"/>
        <end position="134"/>
    </location>
</feature>
<comment type="caution">
    <text evidence="2">The sequence shown here is derived from an EMBL/GenBank/DDBJ whole genome shotgun (WGS) entry which is preliminary data.</text>
</comment>
<dbReference type="GO" id="GO:0006783">
    <property type="term" value="P:heme biosynthetic process"/>
    <property type="evidence" value="ECO:0007669"/>
    <property type="project" value="TreeGrafter"/>
</dbReference>